<name>A0A2K2FJ80_9CLOT</name>
<feature type="compositionally biased region" description="Polar residues" evidence="2">
    <location>
        <begin position="32"/>
        <end position="50"/>
    </location>
</feature>
<keyword evidence="1 3" id="KW-0732">Signal</keyword>
<dbReference type="KEGG" id="cthd:CDO33_10700"/>
<organism evidence="4 5">
    <name type="scientific">Clostridium thermosuccinogenes</name>
    <dbReference type="NCBI Taxonomy" id="84032"/>
    <lineage>
        <taxon>Bacteria</taxon>
        <taxon>Bacillati</taxon>
        <taxon>Bacillota</taxon>
        <taxon>Clostridia</taxon>
        <taxon>Eubacteriales</taxon>
        <taxon>Clostridiaceae</taxon>
        <taxon>Clostridium</taxon>
    </lineage>
</organism>
<dbReference type="OrthoDB" id="2644263at2"/>
<dbReference type="PANTHER" id="PTHR43649">
    <property type="entry name" value="ARABINOSE-BINDING PROTEIN-RELATED"/>
    <property type="match status" value="1"/>
</dbReference>
<evidence type="ECO:0000313" key="5">
    <source>
        <dbReference type="Proteomes" id="UP000236151"/>
    </source>
</evidence>
<dbReference type="PROSITE" id="PS51257">
    <property type="entry name" value="PROKAR_LIPOPROTEIN"/>
    <property type="match status" value="1"/>
</dbReference>
<dbReference type="InterPro" id="IPR050490">
    <property type="entry name" value="Bact_solute-bd_prot1"/>
</dbReference>
<reference evidence="4 5" key="1">
    <citation type="submission" date="2017-06" db="EMBL/GenBank/DDBJ databases">
        <title>Investigating the central metabolism of Clostridium thermosuccinogenes.</title>
        <authorList>
            <person name="Koendjbiharie J.G."/>
            <person name="van Kranenburg R."/>
        </authorList>
    </citation>
    <scope>NUCLEOTIDE SEQUENCE [LARGE SCALE GENOMIC DNA]</scope>
    <source>
        <strain evidence="4 5">DSM 5806</strain>
    </source>
</reference>
<dbReference type="Gene3D" id="3.40.190.10">
    <property type="entry name" value="Periplasmic binding protein-like II"/>
    <property type="match status" value="2"/>
</dbReference>
<comment type="caution">
    <text evidence="4">The sequence shown here is derived from an EMBL/GenBank/DDBJ whole genome shotgun (WGS) entry which is preliminary data.</text>
</comment>
<dbReference type="PANTHER" id="PTHR43649:SF33">
    <property type="entry name" value="POLYGALACTURONAN_RHAMNOGALACTURONAN-BINDING PROTEIN YTCQ"/>
    <property type="match status" value="1"/>
</dbReference>
<protein>
    <recommendedName>
        <fullName evidence="6">ABC transporter substrate-binding protein</fullName>
    </recommendedName>
</protein>
<proteinExistence type="predicted"/>
<dbReference type="EMBL" id="NIOJ01000023">
    <property type="protein sequence ID" value="PNT98841.1"/>
    <property type="molecule type" value="Genomic_DNA"/>
</dbReference>
<dbReference type="Proteomes" id="UP000236151">
    <property type="component" value="Unassembled WGS sequence"/>
</dbReference>
<dbReference type="SUPFAM" id="SSF53850">
    <property type="entry name" value="Periplasmic binding protein-like II"/>
    <property type="match status" value="1"/>
</dbReference>
<evidence type="ECO:0000256" key="3">
    <source>
        <dbReference type="SAM" id="SignalP"/>
    </source>
</evidence>
<sequence>MKRFLSSLTALILVLAMVLTMAACSGTKKESTSGTDSPKTNSTGSDSQSGDSKESEEDPFLTGEKPELNILTYYTNFNMKEQPSQKVVEEMTGYKVNWFNLPMDNPDEKLLLEIAGGTSYDLLMRMTPNQANQLYVQNALYDLKPYLDKYGQNIYAAVSDMAMASVTDEKGMIYGIPHESFDGPQPGGNPYGVLKGGIGFNTAYLEDLGMDIPTNIDQLYEILKKYTEKTGKAAFTQAAGGWNTTILAAFGMGDAGWYEVDGKYLPRIKHPKAAEYLAFMQKLYKEGLLDNDFPINTVQSAKEKFTNGTTIAYPVMFWDIDGIYSAFEAAGVNAKVKVATYLAPDANTAPHVYVNHGISHLTCIPKTAKNPEHAMIWFNTISDVKNFKKIYIGEEGVTYEIKNGSYYPIFPAFADYTNSDKFTGVVPTDRVFEMWQARVRKTDAMSEMYDQMNSRINEYTIYNYYESYASSIEAVQKNKSALDKMVDDSLIQAIVSGEDPQTAINKIIANWDKNGGAEYENAMETWYAENKSKFN</sequence>
<dbReference type="AlphaFoldDB" id="A0A2K2FJ80"/>
<feature type="region of interest" description="Disordered" evidence="2">
    <location>
        <begin position="26"/>
        <end position="62"/>
    </location>
</feature>
<gene>
    <name evidence="4" type="ORF">CDQ84_09880</name>
</gene>
<feature type="chain" id="PRO_5014454204" description="ABC transporter substrate-binding protein" evidence="3">
    <location>
        <begin position="23"/>
        <end position="535"/>
    </location>
</feature>
<feature type="signal peptide" evidence="3">
    <location>
        <begin position="1"/>
        <end position="22"/>
    </location>
</feature>
<keyword evidence="5" id="KW-1185">Reference proteome</keyword>
<dbReference type="RefSeq" id="WP_103081576.1">
    <property type="nucleotide sequence ID" value="NZ_CP021850.1"/>
</dbReference>
<evidence type="ECO:0000256" key="2">
    <source>
        <dbReference type="SAM" id="MobiDB-lite"/>
    </source>
</evidence>
<evidence type="ECO:0008006" key="6">
    <source>
        <dbReference type="Google" id="ProtNLM"/>
    </source>
</evidence>
<evidence type="ECO:0000313" key="4">
    <source>
        <dbReference type="EMBL" id="PNT98841.1"/>
    </source>
</evidence>
<evidence type="ECO:0000256" key="1">
    <source>
        <dbReference type="ARBA" id="ARBA00022729"/>
    </source>
</evidence>
<accession>A0A2K2FJ80</accession>